<gene>
    <name evidence="2" type="ORF">AVEN_217840_1</name>
</gene>
<dbReference type="AlphaFoldDB" id="A0A4Y2UGH9"/>
<keyword evidence="1" id="KW-0732">Signal</keyword>
<evidence type="ECO:0000256" key="1">
    <source>
        <dbReference type="SAM" id="SignalP"/>
    </source>
</evidence>
<dbReference type="PANTHER" id="PTHR46060">
    <property type="entry name" value="MARINER MOS1 TRANSPOSASE-LIKE PROTEIN"/>
    <property type="match status" value="1"/>
</dbReference>
<comment type="caution">
    <text evidence="2">The sequence shown here is derived from an EMBL/GenBank/DDBJ whole genome shotgun (WGS) entry which is preliminary data.</text>
</comment>
<dbReference type="Gene3D" id="3.30.420.10">
    <property type="entry name" value="Ribonuclease H-like superfamily/Ribonuclease H"/>
    <property type="match status" value="1"/>
</dbReference>
<dbReference type="Pfam" id="PF01359">
    <property type="entry name" value="Transposase_1"/>
    <property type="match status" value="1"/>
</dbReference>
<dbReference type="EMBL" id="BGPR01036826">
    <property type="protein sequence ID" value="GBO12199.1"/>
    <property type="molecule type" value="Genomic_DNA"/>
</dbReference>
<evidence type="ECO:0008006" key="4">
    <source>
        <dbReference type="Google" id="ProtNLM"/>
    </source>
</evidence>
<protein>
    <recommendedName>
        <fullName evidence="4">Mariner Mos1 transposase</fullName>
    </recommendedName>
</protein>
<sequence>MLILIAILEILAAKESSRKFKNCDPISTRSGKYQEPSRGYYVTSLLVGKVGNTLGFHKAHLAGGEHTRFSPPARIITGDETWVRSFTPDTKIVSMTHQVSHSAGEVKMTVFLDAKGGILIDFFTSGTINAARYCDTLTKFKSTIRRKRPVHLSRGVLFLDDNARPHTARDTK</sequence>
<dbReference type="Proteomes" id="UP000499080">
    <property type="component" value="Unassembled WGS sequence"/>
</dbReference>
<organism evidence="2 3">
    <name type="scientific">Araneus ventricosus</name>
    <name type="common">Orbweaver spider</name>
    <name type="synonym">Epeira ventricosa</name>
    <dbReference type="NCBI Taxonomy" id="182803"/>
    <lineage>
        <taxon>Eukaryota</taxon>
        <taxon>Metazoa</taxon>
        <taxon>Ecdysozoa</taxon>
        <taxon>Arthropoda</taxon>
        <taxon>Chelicerata</taxon>
        <taxon>Arachnida</taxon>
        <taxon>Araneae</taxon>
        <taxon>Araneomorphae</taxon>
        <taxon>Entelegynae</taxon>
        <taxon>Araneoidea</taxon>
        <taxon>Araneidae</taxon>
        <taxon>Araneus</taxon>
    </lineage>
</organism>
<dbReference type="PANTHER" id="PTHR46060:SF1">
    <property type="entry name" value="MARINER MOS1 TRANSPOSASE-LIKE PROTEIN"/>
    <property type="match status" value="1"/>
</dbReference>
<accession>A0A4Y2UGH9</accession>
<proteinExistence type="predicted"/>
<dbReference type="InterPro" id="IPR052709">
    <property type="entry name" value="Transposase-MT_Hybrid"/>
</dbReference>
<feature type="signal peptide" evidence="1">
    <location>
        <begin position="1"/>
        <end position="17"/>
    </location>
</feature>
<feature type="chain" id="PRO_5021474053" description="Mariner Mos1 transposase" evidence="1">
    <location>
        <begin position="18"/>
        <end position="172"/>
    </location>
</feature>
<dbReference type="OrthoDB" id="6436943at2759"/>
<evidence type="ECO:0000313" key="3">
    <source>
        <dbReference type="Proteomes" id="UP000499080"/>
    </source>
</evidence>
<dbReference type="InterPro" id="IPR036397">
    <property type="entry name" value="RNaseH_sf"/>
</dbReference>
<reference evidence="2 3" key="1">
    <citation type="journal article" date="2019" name="Sci. Rep.">
        <title>Orb-weaving spider Araneus ventricosus genome elucidates the spidroin gene catalogue.</title>
        <authorList>
            <person name="Kono N."/>
            <person name="Nakamura H."/>
            <person name="Ohtoshi R."/>
            <person name="Moran D.A.P."/>
            <person name="Shinohara A."/>
            <person name="Yoshida Y."/>
            <person name="Fujiwara M."/>
            <person name="Mori M."/>
            <person name="Tomita M."/>
            <person name="Arakawa K."/>
        </authorList>
    </citation>
    <scope>NUCLEOTIDE SEQUENCE [LARGE SCALE GENOMIC DNA]</scope>
</reference>
<dbReference type="InterPro" id="IPR001888">
    <property type="entry name" value="Transposase_1"/>
</dbReference>
<name>A0A4Y2UGH9_ARAVE</name>
<keyword evidence="3" id="KW-1185">Reference proteome</keyword>
<dbReference type="GO" id="GO:0003676">
    <property type="term" value="F:nucleic acid binding"/>
    <property type="evidence" value="ECO:0007669"/>
    <property type="project" value="InterPro"/>
</dbReference>
<evidence type="ECO:0000313" key="2">
    <source>
        <dbReference type="EMBL" id="GBO12199.1"/>
    </source>
</evidence>